<dbReference type="Pfam" id="PF03351">
    <property type="entry name" value="DOMON"/>
    <property type="match status" value="1"/>
</dbReference>
<evidence type="ECO:0000256" key="5">
    <source>
        <dbReference type="ARBA" id="ARBA00010676"/>
    </source>
</evidence>
<dbReference type="InterPro" id="IPR036939">
    <property type="entry name" value="Cu2_ascorb_mOase_N_sf"/>
</dbReference>
<sequence>MFPSRSHHFSILNLRFGSKEAFLVGLAMLLLAVTICILHYGAASKIQDKPLRHMVLLENTGGTRLEWETDGLGEVLMSLVTDPRGRGALLGFSERGALELADLVVFWSGHDGEMFFADAWTDKDGMVHLDSQQDYKLESGQYSRDQFSITFRRKLDTCDPHDYHIDDGTTHVFFSSFNRPFSSVEEINLKELPHSLRMVQLAGYELPNPLFSPSVSSLEIIVPNVTIPQQETTYWCHVVHVGMTRKHHIVMFEPVIYPGNEQLVHHMEVFQCDPALEPPAQYSGPCDTGMKAKSLSSCRHVLAAWAFGAKPLYYPEDAGLPMGGPGFSPFLRIEIHYNNPLLLDNVSDSSGIRLHVTPQLRKYDAGIMEIGIVYSPRQAIPPSQAVFTLSGYCPSSCTSTALPAHGIWVFASQLHTHLAGRKVFTHLFRAGKYVQTLSEDAHYNSSFQEIRRLKNEVHILPGDLLVTSCEYNTEDRDIVTLGGFGISDEMCVNYMHYYPRTDLELCKSDTSLTHLHKFFSFLNNYGKEDICMCSQMSVIDQYKQINWTREENIHLLRAFYNISPIDVHCNTSFATRFPVNWQALPLPDVPPSPSPSHNCNTSSLLQP</sequence>
<evidence type="ECO:0000256" key="24">
    <source>
        <dbReference type="SAM" id="Phobius"/>
    </source>
</evidence>
<evidence type="ECO:0000259" key="25">
    <source>
        <dbReference type="PROSITE" id="PS50836"/>
    </source>
</evidence>
<dbReference type="Ensembl" id="ENSEBUT00000025915.1">
    <property type="protein sequence ID" value="ENSEBUP00000025339.1"/>
    <property type="gene ID" value="ENSEBUG00000015616.1"/>
</dbReference>
<keyword evidence="13" id="KW-0735">Signal-anchor</keyword>
<dbReference type="PROSITE" id="PS50836">
    <property type="entry name" value="DOMON"/>
    <property type="match status" value="1"/>
</dbReference>
<organism evidence="26 27">
    <name type="scientific">Eptatretus burgeri</name>
    <name type="common">Inshore hagfish</name>
    <dbReference type="NCBI Taxonomy" id="7764"/>
    <lineage>
        <taxon>Eukaryota</taxon>
        <taxon>Metazoa</taxon>
        <taxon>Chordata</taxon>
        <taxon>Craniata</taxon>
        <taxon>Vertebrata</taxon>
        <taxon>Cyclostomata</taxon>
        <taxon>Myxini</taxon>
        <taxon>Myxiniformes</taxon>
        <taxon>Myxinidae</taxon>
        <taxon>Eptatretinae</taxon>
        <taxon>Eptatretus</taxon>
    </lineage>
</organism>
<keyword evidence="14 24" id="KW-1133">Transmembrane helix</keyword>
<dbReference type="InterPro" id="IPR008977">
    <property type="entry name" value="PHM/PNGase_F_dom_sf"/>
</dbReference>
<comment type="catalytic activity">
    <reaction evidence="23">
        <text>dopamine + 2 L-ascorbate + O2 = (R)-noradrenaline + 2 monodehydro-L-ascorbate radical + H2O</text>
        <dbReference type="Rhea" id="RHEA:19117"/>
        <dbReference type="ChEBI" id="CHEBI:15377"/>
        <dbReference type="ChEBI" id="CHEBI:15379"/>
        <dbReference type="ChEBI" id="CHEBI:38290"/>
        <dbReference type="ChEBI" id="CHEBI:59513"/>
        <dbReference type="ChEBI" id="CHEBI:59905"/>
        <dbReference type="ChEBI" id="CHEBI:72587"/>
        <dbReference type="EC" id="1.14.17.1"/>
    </reaction>
    <physiologicalReaction direction="left-to-right" evidence="23">
        <dbReference type="Rhea" id="RHEA:19118"/>
    </physiologicalReaction>
</comment>
<evidence type="ECO:0000256" key="21">
    <source>
        <dbReference type="ARBA" id="ARBA00023329"/>
    </source>
</evidence>
<dbReference type="PANTHER" id="PTHR10157:SF29">
    <property type="entry name" value="DOPAMINE BETA-HYDROXYLASE"/>
    <property type="match status" value="1"/>
</dbReference>
<evidence type="ECO:0000256" key="8">
    <source>
        <dbReference type="ARBA" id="ARBA00020179"/>
    </source>
</evidence>
<evidence type="ECO:0000256" key="9">
    <source>
        <dbReference type="ARBA" id="ARBA00022584"/>
    </source>
</evidence>
<dbReference type="InterPro" id="IPR020611">
    <property type="entry name" value="Cu2_ascorb_mOase_CS-1"/>
</dbReference>
<evidence type="ECO:0000256" key="23">
    <source>
        <dbReference type="ARBA" id="ARBA00047952"/>
    </source>
</evidence>
<evidence type="ECO:0000256" key="16">
    <source>
        <dbReference type="ARBA" id="ARBA00023008"/>
    </source>
</evidence>
<feature type="domain" description="DOMON" evidence="25">
    <location>
        <begin position="61"/>
        <end position="177"/>
    </location>
</feature>
<dbReference type="GO" id="GO:0005615">
    <property type="term" value="C:extracellular space"/>
    <property type="evidence" value="ECO:0007669"/>
    <property type="project" value="TreeGrafter"/>
</dbReference>
<dbReference type="GO" id="GO:0042420">
    <property type="term" value="P:dopamine catabolic process"/>
    <property type="evidence" value="ECO:0007669"/>
    <property type="project" value="TreeGrafter"/>
</dbReference>
<dbReference type="GO" id="GO:0031418">
    <property type="term" value="F:L-ascorbic acid binding"/>
    <property type="evidence" value="ECO:0007669"/>
    <property type="project" value="UniProtKB-KW"/>
</dbReference>
<dbReference type="InterPro" id="IPR014784">
    <property type="entry name" value="Cu2_ascorb_mOase-like_C"/>
</dbReference>
<dbReference type="SUPFAM" id="SSF49742">
    <property type="entry name" value="PHM/PNGase F"/>
    <property type="match status" value="2"/>
</dbReference>
<evidence type="ECO:0000256" key="22">
    <source>
        <dbReference type="ARBA" id="ARBA00037327"/>
    </source>
</evidence>
<accession>A0A8C4R5V3</accession>
<evidence type="ECO:0000256" key="6">
    <source>
        <dbReference type="ARBA" id="ARBA00011406"/>
    </source>
</evidence>
<reference evidence="26" key="2">
    <citation type="submission" date="2025-09" db="UniProtKB">
        <authorList>
            <consortium name="Ensembl"/>
        </authorList>
    </citation>
    <scope>IDENTIFICATION</scope>
</reference>
<dbReference type="GO" id="GO:0042421">
    <property type="term" value="P:norepinephrine biosynthetic process"/>
    <property type="evidence" value="ECO:0007669"/>
    <property type="project" value="UniProtKB-UniPathway"/>
</dbReference>
<protein>
    <recommendedName>
        <fullName evidence="8">Dopamine beta-hydroxylase</fullName>
        <ecNumber evidence="7">1.14.17.1</ecNumber>
    </recommendedName>
</protein>
<keyword evidence="27" id="KW-1185">Reference proteome</keyword>
<evidence type="ECO:0000256" key="12">
    <source>
        <dbReference type="ARBA" id="ARBA00022896"/>
    </source>
</evidence>
<name>A0A8C4R5V3_EPTBU</name>
<keyword evidence="17" id="KW-0503">Monooxygenase</keyword>
<dbReference type="CDD" id="cd09631">
    <property type="entry name" value="DOMON_DOH"/>
    <property type="match status" value="1"/>
</dbReference>
<dbReference type="GO" id="GO:0034466">
    <property type="term" value="C:chromaffin granule lumen"/>
    <property type="evidence" value="ECO:0007669"/>
    <property type="project" value="UniProtKB-SubCell"/>
</dbReference>
<dbReference type="PROSITE" id="PS00084">
    <property type="entry name" value="CU2_MONOOXYGENASE_1"/>
    <property type="match status" value="1"/>
</dbReference>
<evidence type="ECO:0000256" key="14">
    <source>
        <dbReference type="ARBA" id="ARBA00022989"/>
    </source>
</evidence>
<evidence type="ECO:0000256" key="11">
    <source>
        <dbReference type="ARBA" id="ARBA00022723"/>
    </source>
</evidence>
<dbReference type="InterPro" id="IPR005018">
    <property type="entry name" value="DOMON_domain"/>
</dbReference>
<comment type="subcellular location">
    <subcellularLocation>
        <location evidence="3">Cytoplasmic vesicle</location>
        <location evidence="3">Secretory vesicle</location>
        <location evidence="3">Chromaffin granule lumen</location>
    </subcellularLocation>
    <subcellularLocation>
        <location evidence="2">Cytoplasmic vesicle</location>
        <location evidence="2">Secretory vesicle</location>
        <location evidence="2">Chromaffin granule membrane</location>
        <topology evidence="2">Single-pass type II membrane protein</topology>
    </subcellularLocation>
</comment>
<evidence type="ECO:0000256" key="13">
    <source>
        <dbReference type="ARBA" id="ARBA00022968"/>
    </source>
</evidence>
<dbReference type="PRINTS" id="PR00767">
    <property type="entry name" value="DBMONOXGNASE"/>
</dbReference>
<comment type="pathway">
    <text evidence="4">Catecholamine biosynthesis; (R)-noradrenaline biosynthesis; (R)-noradrenaline from dopamine: step 1/1.</text>
</comment>
<dbReference type="FunFam" id="2.60.120.230:FF:000001">
    <property type="entry name" value="Monooxygenase, DBH-like 1"/>
    <property type="match status" value="1"/>
</dbReference>
<keyword evidence="11" id="KW-0479">Metal-binding</keyword>
<dbReference type="OMA" id="FPHFSGP"/>
<dbReference type="UniPathway" id="UPA00748">
    <property type="reaction ID" value="UER00735"/>
</dbReference>
<evidence type="ECO:0000256" key="18">
    <source>
        <dbReference type="ARBA" id="ARBA00023136"/>
    </source>
</evidence>
<dbReference type="GO" id="GO:0005507">
    <property type="term" value="F:copper ion binding"/>
    <property type="evidence" value="ECO:0007669"/>
    <property type="project" value="InterPro"/>
</dbReference>
<reference evidence="26" key="1">
    <citation type="submission" date="2025-08" db="UniProtKB">
        <authorList>
            <consortium name="Ensembl"/>
        </authorList>
    </citation>
    <scope>IDENTIFICATION</scope>
</reference>
<keyword evidence="12" id="KW-0847">Vitamin C</keyword>
<dbReference type="InterPro" id="IPR000945">
    <property type="entry name" value="DBH-like"/>
</dbReference>
<evidence type="ECO:0000256" key="20">
    <source>
        <dbReference type="ARBA" id="ARBA00023180"/>
    </source>
</evidence>
<comment type="function">
    <text evidence="22">Catalyzes the hydroxylation of dopamine to noradrenaline (also known as norepinephrine), and is thus vital for regulation of these neurotransmitters.</text>
</comment>
<keyword evidence="16" id="KW-0186">Copper</keyword>
<dbReference type="InterPro" id="IPR028460">
    <property type="entry name" value="Tbh/DBH"/>
</dbReference>
<keyword evidence="18 24" id="KW-0472">Membrane</keyword>
<keyword evidence="19" id="KW-1015">Disulfide bond</keyword>
<evidence type="ECO:0000256" key="19">
    <source>
        <dbReference type="ARBA" id="ARBA00023157"/>
    </source>
</evidence>
<dbReference type="SMART" id="SM00664">
    <property type="entry name" value="DoH"/>
    <property type="match status" value="1"/>
</dbReference>
<dbReference type="PANTHER" id="PTHR10157">
    <property type="entry name" value="DOPAMINE BETA HYDROXYLASE RELATED"/>
    <property type="match status" value="1"/>
</dbReference>
<dbReference type="Gene3D" id="2.60.120.230">
    <property type="match status" value="1"/>
</dbReference>
<dbReference type="Proteomes" id="UP000694388">
    <property type="component" value="Unplaced"/>
</dbReference>
<evidence type="ECO:0000256" key="4">
    <source>
        <dbReference type="ARBA" id="ARBA00005223"/>
    </source>
</evidence>
<evidence type="ECO:0000256" key="10">
    <source>
        <dbReference type="ARBA" id="ARBA00022692"/>
    </source>
</evidence>
<evidence type="ECO:0000313" key="27">
    <source>
        <dbReference type="Proteomes" id="UP000694388"/>
    </source>
</evidence>
<evidence type="ECO:0000256" key="3">
    <source>
        <dbReference type="ARBA" id="ARBA00004553"/>
    </source>
</evidence>
<keyword evidence="10 24" id="KW-0812">Transmembrane</keyword>
<dbReference type="GeneTree" id="ENSGT00530000063085"/>
<dbReference type="AlphaFoldDB" id="A0A8C4R5V3"/>
<dbReference type="GO" id="GO:0004500">
    <property type="term" value="F:dopamine beta-monooxygenase activity"/>
    <property type="evidence" value="ECO:0007669"/>
    <property type="project" value="UniProtKB-EC"/>
</dbReference>
<evidence type="ECO:0000256" key="2">
    <source>
        <dbReference type="ARBA" id="ARBA00004351"/>
    </source>
</evidence>
<keyword evidence="9" id="KW-0127">Catecholamine biosynthesis</keyword>
<dbReference type="GO" id="GO:0006589">
    <property type="term" value="P:octopamine biosynthetic process"/>
    <property type="evidence" value="ECO:0007669"/>
    <property type="project" value="TreeGrafter"/>
</dbReference>
<dbReference type="Pfam" id="PF01082">
    <property type="entry name" value="Cu2_monooxygen"/>
    <property type="match status" value="1"/>
</dbReference>
<keyword evidence="20" id="KW-0325">Glycoprotein</keyword>
<keyword evidence="15" id="KW-0560">Oxidoreductase</keyword>
<dbReference type="FunFam" id="2.60.120.310:FF:000003">
    <property type="entry name" value="Dopamine beta-hydroxylase"/>
    <property type="match status" value="1"/>
</dbReference>
<dbReference type="InterPro" id="IPR000323">
    <property type="entry name" value="Cu2_ascorb_mOase_N"/>
</dbReference>
<dbReference type="Pfam" id="PF03712">
    <property type="entry name" value="Cu2_monoox_C"/>
    <property type="match status" value="1"/>
</dbReference>
<keyword evidence="21" id="KW-0968">Cytoplasmic vesicle</keyword>
<comment type="subunit">
    <text evidence="6">Homotetramer; composed of two disulfide-linked dimers.</text>
</comment>
<dbReference type="GO" id="GO:0042584">
    <property type="term" value="C:chromaffin granule membrane"/>
    <property type="evidence" value="ECO:0007669"/>
    <property type="project" value="UniProtKB-SubCell"/>
</dbReference>
<evidence type="ECO:0000256" key="15">
    <source>
        <dbReference type="ARBA" id="ARBA00023002"/>
    </source>
</evidence>
<comment type="cofactor">
    <cofactor evidence="1">
        <name>Cu(2+)</name>
        <dbReference type="ChEBI" id="CHEBI:29036"/>
    </cofactor>
</comment>
<comment type="similarity">
    <text evidence="5">Belongs to the copper type II ascorbate-dependent monooxygenase family.</text>
</comment>
<evidence type="ECO:0000256" key="7">
    <source>
        <dbReference type="ARBA" id="ARBA00012686"/>
    </source>
</evidence>
<dbReference type="EC" id="1.14.17.1" evidence="7"/>
<feature type="transmembrane region" description="Helical" evidence="24">
    <location>
        <begin position="21"/>
        <end position="42"/>
    </location>
</feature>
<proteinExistence type="inferred from homology"/>
<evidence type="ECO:0000313" key="26">
    <source>
        <dbReference type="Ensembl" id="ENSEBUP00000025339.1"/>
    </source>
</evidence>
<dbReference type="InterPro" id="IPR024548">
    <property type="entry name" value="Cu2_monoox_C"/>
</dbReference>
<dbReference type="InterPro" id="IPR045266">
    <property type="entry name" value="DOH_DOMON"/>
</dbReference>
<dbReference type="Gene3D" id="2.60.120.310">
    <property type="entry name" value="Copper type II, ascorbate-dependent monooxygenase, N-terminal domain"/>
    <property type="match status" value="1"/>
</dbReference>
<evidence type="ECO:0000256" key="1">
    <source>
        <dbReference type="ARBA" id="ARBA00001973"/>
    </source>
</evidence>
<evidence type="ECO:0000256" key="17">
    <source>
        <dbReference type="ARBA" id="ARBA00023033"/>
    </source>
</evidence>